<evidence type="ECO:0000313" key="3">
    <source>
        <dbReference type="Proteomes" id="UP000677687"/>
    </source>
</evidence>
<reference evidence="2" key="1">
    <citation type="submission" date="2021-03" db="EMBL/GenBank/DDBJ databases">
        <authorList>
            <person name="Jaffe A."/>
        </authorList>
    </citation>
    <scope>NUCLEOTIDE SEQUENCE</scope>
    <source>
        <strain evidence="2">RIFCSPHIGHO2_01_FULL_AR10_44_11</strain>
    </source>
</reference>
<dbReference type="InterPro" id="IPR036866">
    <property type="entry name" value="RibonucZ/Hydroxyglut_hydro"/>
</dbReference>
<name>A0A8T4KWZ2_9ARCH</name>
<protein>
    <submittedName>
        <fullName evidence="2">Ribonuclease Z</fullName>
    </submittedName>
</protein>
<evidence type="ECO:0000259" key="1">
    <source>
        <dbReference type="Pfam" id="PF12706"/>
    </source>
</evidence>
<evidence type="ECO:0000313" key="2">
    <source>
        <dbReference type="EMBL" id="MBS3057669.1"/>
    </source>
</evidence>
<dbReference type="GO" id="GO:0042781">
    <property type="term" value="F:3'-tRNA processing endoribonuclease activity"/>
    <property type="evidence" value="ECO:0007669"/>
    <property type="project" value="TreeGrafter"/>
</dbReference>
<feature type="domain" description="Metallo-beta-lactamase" evidence="1">
    <location>
        <begin position="95"/>
        <end position="168"/>
    </location>
</feature>
<feature type="non-terminal residue" evidence="2">
    <location>
        <position position="1"/>
    </location>
</feature>
<dbReference type="Proteomes" id="UP000677687">
    <property type="component" value="Unassembled WGS sequence"/>
</dbReference>
<dbReference type="AlphaFoldDB" id="A0A8T4KWZ2"/>
<dbReference type="EMBL" id="JAGVWD010000054">
    <property type="protein sequence ID" value="MBS3057669.1"/>
    <property type="molecule type" value="Genomic_DNA"/>
</dbReference>
<proteinExistence type="predicted"/>
<sequence>KLALMQCNFEVRTKEIMREGTILQGKDFSVKAVKLKHDIPCYGFVFEEIGKAGEFNKKKALELGIPEGPLFGKLQNGEIISIGGKKIAPAQVMDYTKARKGRKICYITDTLPGAQYIPAIRDADVLIHESAFLEKMKERAKETFHCTAKQAGEIAERAHVKALYLIHISPRHKDVKQSENEARMVFANSIAPNDLDAVEL</sequence>
<accession>A0A8T4KWZ2</accession>
<reference evidence="2" key="2">
    <citation type="submission" date="2021-05" db="EMBL/GenBank/DDBJ databases">
        <title>Protein family content uncovers lineage relationships and bacterial pathway maintenance mechanisms in DPANN archaea.</title>
        <authorList>
            <person name="Castelle C.J."/>
            <person name="Meheust R."/>
            <person name="Jaffe A.L."/>
            <person name="Seitz K."/>
            <person name="Gong X."/>
            <person name="Baker B.J."/>
            <person name="Banfield J.F."/>
        </authorList>
    </citation>
    <scope>NUCLEOTIDE SEQUENCE</scope>
    <source>
        <strain evidence="2">RIFCSPHIGHO2_01_FULL_AR10_44_11</strain>
    </source>
</reference>
<dbReference type="Pfam" id="PF12706">
    <property type="entry name" value="Lactamase_B_2"/>
    <property type="match status" value="1"/>
</dbReference>
<dbReference type="SUPFAM" id="SSF56281">
    <property type="entry name" value="Metallo-hydrolase/oxidoreductase"/>
    <property type="match status" value="1"/>
</dbReference>
<dbReference type="PANTHER" id="PTHR46018:SF2">
    <property type="entry name" value="ZINC PHOSPHODIESTERASE ELAC PROTEIN 1"/>
    <property type="match status" value="1"/>
</dbReference>
<gene>
    <name evidence="2" type="ORF">J4415_03525</name>
</gene>
<organism evidence="2 3">
    <name type="scientific">Candidatus Iainarchaeum sp</name>
    <dbReference type="NCBI Taxonomy" id="3101447"/>
    <lineage>
        <taxon>Archaea</taxon>
        <taxon>Candidatus Iainarchaeota</taxon>
        <taxon>Candidatus Iainarchaeia</taxon>
        <taxon>Candidatus Iainarchaeales</taxon>
        <taxon>Candidatus Iainarchaeaceae</taxon>
        <taxon>Candidatus Iainarchaeum</taxon>
    </lineage>
</organism>
<dbReference type="InterPro" id="IPR001279">
    <property type="entry name" value="Metallo-B-lactamas"/>
</dbReference>
<dbReference type="Gene3D" id="3.60.15.10">
    <property type="entry name" value="Ribonuclease Z/Hydroxyacylglutathione hydrolase-like"/>
    <property type="match status" value="1"/>
</dbReference>
<dbReference type="PANTHER" id="PTHR46018">
    <property type="entry name" value="ZINC PHOSPHODIESTERASE ELAC PROTEIN 1"/>
    <property type="match status" value="1"/>
</dbReference>
<comment type="caution">
    <text evidence="2">The sequence shown here is derived from an EMBL/GenBank/DDBJ whole genome shotgun (WGS) entry which is preliminary data.</text>
</comment>